<evidence type="ECO:0000259" key="2">
    <source>
        <dbReference type="PROSITE" id="PS51898"/>
    </source>
</evidence>
<reference evidence="3" key="1">
    <citation type="submission" date="2021-10" db="EMBL/GenBank/DDBJ databases">
        <title>Anaerobic single-cell dispensing facilitates the cultivation of human gut bacteria.</title>
        <authorList>
            <person name="Afrizal A."/>
        </authorList>
    </citation>
    <scope>NUCLEOTIDE SEQUENCE</scope>
    <source>
        <strain evidence="3">CLA-AA-H204</strain>
    </source>
</reference>
<gene>
    <name evidence="3" type="ORF">LKD47_08090</name>
</gene>
<dbReference type="GO" id="GO:0006310">
    <property type="term" value="P:DNA recombination"/>
    <property type="evidence" value="ECO:0007669"/>
    <property type="project" value="UniProtKB-KW"/>
</dbReference>
<dbReference type="Gene3D" id="1.10.443.10">
    <property type="entry name" value="Intergrase catalytic core"/>
    <property type="match status" value="1"/>
</dbReference>
<comment type="caution">
    <text evidence="3">The sequence shown here is derived from an EMBL/GenBank/DDBJ whole genome shotgun (WGS) entry which is preliminary data.</text>
</comment>
<dbReference type="Proteomes" id="UP001198893">
    <property type="component" value="Unassembled WGS sequence"/>
</dbReference>
<evidence type="ECO:0000256" key="1">
    <source>
        <dbReference type="ARBA" id="ARBA00023172"/>
    </source>
</evidence>
<accession>A0AAW4WJE3</accession>
<dbReference type="PROSITE" id="PS51898">
    <property type="entry name" value="TYR_RECOMBINASE"/>
    <property type="match status" value="1"/>
</dbReference>
<dbReference type="GO" id="GO:0003677">
    <property type="term" value="F:DNA binding"/>
    <property type="evidence" value="ECO:0007669"/>
    <property type="project" value="InterPro"/>
</dbReference>
<dbReference type="InterPro" id="IPR013762">
    <property type="entry name" value="Integrase-like_cat_sf"/>
</dbReference>
<dbReference type="EMBL" id="JAJEQW010000008">
    <property type="protein sequence ID" value="MCC2242250.1"/>
    <property type="molecule type" value="Genomic_DNA"/>
</dbReference>
<feature type="domain" description="Tyr recombinase" evidence="2">
    <location>
        <begin position="1"/>
        <end position="159"/>
    </location>
</feature>
<organism evidence="3 4">
    <name type="scientific">Roseburia amylophila</name>
    <dbReference type="NCBI Taxonomy" id="2981794"/>
    <lineage>
        <taxon>Bacteria</taxon>
        <taxon>Bacillati</taxon>
        <taxon>Bacillota</taxon>
        <taxon>Clostridia</taxon>
        <taxon>Lachnospirales</taxon>
        <taxon>Lachnospiraceae</taxon>
        <taxon>Roseburia</taxon>
    </lineage>
</organism>
<dbReference type="AlphaFoldDB" id="A0AAW4WJE3"/>
<name>A0AAW4WJE3_9FIRM</name>
<dbReference type="InterPro" id="IPR011010">
    <property type="entry name" value="DNA_brk_join_enz"/>
</dbReference>
<proteinExistence type="predicted"/>
<keyword evidence="1" id="KW-0233">DNA recombination</keyword>
<dbReference type="InterPro" id="IPR002104">
    <property type="entry name" value="Integrase_catalytic"/>
</dbReference>
<evidence type="ECO:0000313" key="3">
    <source>
        <dbReference type="EMBL" id="MCC2242250.1"/>
    </source>
</evidence>
<sequence>MLTIFDISLERNELTVNKALAFDGNNPYIKGTKSVNGNRIVPIPPFLNEFISEYIKILPGTNLFYSANNEYMTASAYNKMWSNIVFKMNVAAGGSNKIKIINGLTAHIFRHNYCANLCYQMPNISIKRIAQLLGDSEKMVLEVYNHVLEQKENVQEVVKNAINF</sequence>
<protein>
    <submittedName>
        <fullName evidence="3">Tyrosine-type recombinase/integrase</fullName>
    </submittedName>
</protein>
<evidence type="ECO:0000313" key="4">
    <source>
        <dbReference type="Proteomes" id="UP001198893"/>
    </source>
</evidence>
<dbReference type="GO" id="GO:0015074">
    <property type="term" value="P:DNA integration"/>
    <property type="evidence" value="ECO:0007669"/>
    <property type="project" value="InterPro"/>
</dbReference>
<dbReference type="Pfam" id="PF00589">
    <property type="entry name" value="Phage_integrase"/>
    <property type="match status" value="1"/>
</dbReference>
<dbReference type="SUPFAM" id="SSF56349">
    <property type="entry name" value="DNA breaking-rejoining enzymes"/>
    <property type="match status" value="1"/>
</dbReference>